<dbReference type="InterPro" id="IPR011256">
    <property type="entry name" value="Reg_factor_effector_dom_sf"/>
</dbReference>
<dbReference type="SUPFAM" id="SSF46689">
    <property type="entry name" value="Homeodomain-like"/>
    <property type="match status" value="2"/>
</dbReference>
<dbReference type="SUPFAM" id="SSF55136">
    <property type="entry name" value="Probable bacterial effector-binding domain"/>
    <property type="match status" value="1"/>
</dbReference>
<dbReference type="InterPro" id="IPR009057">
    <property type="entry name" value="Homeodomain-like_sf"/>
</dbReference>
<dbReference type="Gene3D" id="1.10.10.60">
    <property type="entry name" value="Homeodomain-like"/>
    <property type="match status" value="2"/>
</dbReference>
<dbReference type="InterPro" id="IPR020449">
    <property type="entry name" value="Tscrpt_reg_AraC-type_HTH"/>
</dbReference>
<dbReference type="SMART" id="SM00871">
    <property type="entry name" value="AraC_E_bind"/>
    <property type="match status" value="1"/>
</dbReference>
<dbReference type="PANTHER" id="PTHR40055">
    <property type="entry name" value="TRANSCRIPTIONAL REGULATOR YGIV-RELATED"/>
    <property type="match status" value="1"/>
</dbReference>
<keyword evidence="3" id="KW-0804">Transcription</keyword>
<evidence type="ECO:0000256" key="3">
    <source>
        <dbReference type="ARBA" id="ARBA00023163"/>
    </source>
</evidence>
<organism evidence="5">
    <name type="scientific">uncultured Anaerotruncus sp</name>
    <dbReference type="NCBI Taxonomy" id="905011"/>
    <lineage>
        <taxon>Bacteria</taxon>
        <taxon>Bacillati</taxon>
        <taxon>Bacillota</taxon>
        <taxon>Clostridia</taxon>
        <taxon>Eubacteriales</taxon>
        <taxon>Oscillospiraceae</taxon>
        <taxon>Anaerotruncus</taxon>
        <taxon>environmental samples</taxon>
    </lineage>
</organism>
<evidence type="ECO:0000259" key="4">
    <source>
        <dbReference type="PROSITE" id="PS01124"/>
    </source>
</evidence>
<dbReference type="GO" id="GO:0003700">
    <property type="term" value="F:DNA-binding transcription factor activity"/>
    <property type="evidence" value="ECO:0007669"/>
    <property type="project" value="InterPro"/>
</dbReference>
<feature type="domain" description="HTH araC/xylS-type" evidence="4">
    <location>
        <begin position="8"/>
        <end position="106"/>
    </location>
</feature>
<accession>A0A1C6GGN4</accession>
<dbReference type="InterPro" id="IPR050908">
    <property type="entry name" value="SmbC-like"/>
</dbReference>
<dbReference type="SMART" id="SM00342">
    <property type="entry name" value="HTH_ARAC"/>
    <property type="match status" value="1"/>
</dbReference>
<name>A0A1C6GGN4_9FIRM</name>
<dbReference type="AlphaFoldDB" id="A0A1C6GGN4"/>
<dbReference type="Pfam" id="PF14526">
    <property type="entry name" value="Cass2"/>
    <property type="match status" value="1"/>
</dbReference>
<evidence type="ECO:0000256" key="1">
    <source>
        <dbReference type="ARBA" id="ARBA00023015"/>
    </source>
</evidence>
<evidence type="ECO:0000256" key="2">
    <source>
        <dbReference type="ARBA" id="ARBA00023125"/>
    </source>
</evidence>
<keyword evidence="1" id="KW-0805">Transcription regulation</keyword>
<gene>
    <name evidence="5" type="primary">rob</name>
    <name evidence="5" type="ORF">SAMEA3545359_00382</name>
</gene>
<keyword evidence="2" id="KW-0238">DNA-binding</keyword>
<dbReference type="PROSITE" id="PS01124">
    <property type="entry name" value="HTH_ARAC_FAMILY_2"/>
    <property type="match status" value="1"/>
</dbReference>
<evidence type="ECO:0000313" key="5">
    <source>
        <dbReference type="EMBL" id="SCJ44552.1"/>
    </source>
</evidence>
<protein>
    <submittedName>
        <fullName evidence="5">Right origin-binding protein</fullName>
    </submittedName>
</protein>
<reference evidence="5" key="1">
    <citation type="submission" date="2015-09" db="EMBL/GenBank/DDBJ databases">
        <authorList>
            <consortium name="Pathogen Informatics"/>
        </authorList>
    </citation>
    <scope>NUCLEOTIDE SEQUENCE</scope>
    <source>
        <strain evidence="5">2789STDY5834896</strain>
    </source>
</reference>
<proteinExistence type="predicted"/>
<dbReference type="PRINTS" id="PR00032">
    <property type="entry name" value="HTHARAC"/>
</dbReference>
<dbReference type="GO" id="GO:0043565">
    <property type="term" value="F:sequence-specific DNA binding"/>
    <property type="evidence" value="ECO:0007669"/>
    <property type="project" value="InterPro"/>
</dbReference>
<dbReference type="InterPro" id="IPR018060">
    <property type="entry name" value="HTH_AraC"/>
</dbReference>
<sequence length="291" mass="33527">MDYKKALEQAIVYIESRLGEDIRVEEVARAVGYSYYHLNRQFSAVLGESVGSYIKKRRLADAAQKLLYSNKKVIDIAIESGFDSPEAFSRAFKVSFHASPQSYRRQRLNTFVSAKWQLDTERLDHLASNVTVHPQIVTLPPIKVAGLRGETTLHDNRLRQLWERVNAVYTQIPNRLPSARGFGICEACHENTVYTMNDQVLFSEVAGVEVSSFVGLPEPFVRKELPGGRYAVFTHRGSLRRLPQTFAYIWGTWFLNTREQLADREDFELYDRRFLGYDHPDSEVDLYIPVR</sequence>
<dbReference type="PANTHER" id="PTHR40055:SF1">
    <property type="entry name" value="TRANSCRIPTIONAL REGULATOR YGIV-RELATED"/>
    <property type="match status" value="1"/>
</dbReference>
<dbReference type="InterPro" id="IPR010499">
    <property type="entry name" value="AraC_E-bd"/>
</dbReference>
<dbReference type="Gene3D" id="3.20.80.10">
    <property type="entry name" value="Regulatory factor, effector binding domain"/>
    <property type="match status" value="1"/>
</dbReference>
<dbReference type="EMBL" id="FMHG01000001">
    <property type="protein sequence ID" value="SCJ44552.1"/>
    <property type="molecule type" value="Genomic_DNA"/>
</dbReference>
<dbReference type="Pfam" id="PF12833">
    <property type="entry name" value="HTH_18"/>
    <property type="match status" value="1"/>
</dbReference>
<dbReference type="InterPro" id="IPR029441">
    <property type="entry name" value="Cass2"/>
</dbReference>